<dbReference type="PANTHER" id="PTHR33269">
    <property type="entry name" value="NADH-UBIQUINONE OXIDOREDUCTASE CHAIN 6"/>
    <property type="match status" value="1"/>
</dbReference>
<comment type="similarity">
    <text evidence="1 2">Belongs to the complex I subunit 6 family.</text>
</comment>
<keyword evidence="2" id="KW-0874">Quinone</keyword>
<keyword evidence="2" id="KW-0812">Transmembrane</keyword>
<reference evidence="3 4" key="1">
    <citation type="submission" date="2019-05" db="EMBL/GenBank/DDBJ databases">
        <authorList>
            <person name="Qu J.-H."/>
        </authorList>
    </citation>
    <scope>NUCLEOTIDE SEQUENCE [LARGE SCALE GENOMIC DNA]</scope>
    <source>
        <strain evidence="3 4">T17</strain>
    </source>
</reference>
<feature type="transmembrane region" description="Helical" evidence="2">
    <location>
        <begin position="6"/>
        <end position="22"/>
    </location>
</feature>
<feature type="transmembrane region" description="Helical" evidence="2">
    <location>
        <begin position="145"/>
        <end position="167"/>
    </location>
</feature>
<comment type="caution">
    <text evidence="3">The sequence shown here is derived from an EMBL/GenBank/DDBJ whole genome shotgun (WGS) entry which is preliminary data.</text>
</comment>
<dbReference type="Gene3D" id="1.20.120.1200">
    <property type="entry name" value="NADH-ubiquinone/plastoquinone oxidoreductase chain 6, subunit NuoJ"/>
    <property type="match status" value="1"/>
</dbReference>
<dbReference type="GO" id="GO:0005886">
    <property type="term" value="C:plasma membrane"/>
    <property type="evidence" value="ECO:0007669"/>
    <property type="project" value="UniProtKB-SubCell"/>
</dbReference>
<dbReference type="InterPro" id="IPR001457">
    <property type="entry name" value="NADH_UbQ/plastoQ_OxRdtase_su6"/>
</dbReference>
<feature type="transmembrane region" description="Helical" evidence="2">
    <location>
        <begin position="97"/>
        <end position="116"/>
    </location>
</feature>
<comment type="subcellular location">
    <subcellularLocation>
        <location evidence="2">Cell membrane</location>
        <topology evidence="2">Multi-pass membrane protein</topology>
    </subcellularLocation>
</comment>
<evidence type="ECO:0000313" key="3">
    <source>
        <dbReference type="EMBL" id="TLV00160.1"/>
    </source>
</evidence>
<dbReference type="PANTHER" id="PTHR33269:SF17">
    <property type="entry name" value="NADH-UBIQUINONE OXIDOREDUCTASE CHAIN 6"/>
    <property type="match status" value="1"/>
</dbReference>
<dbReference type="AlphaFoldDB" id="A0A5R9KVI5"/>
<keyword evidence="2" id="KW-0520">NAD</keyword>
<comment type="function">
    <text evidence="2">NDH-1 shuttles electrons from NADH, via FMN and iron-sulfur (Fe-S) centers, to quinones in the respiratory chain. Couples the redox reaction to proton translocation (for every two electrons transferred, four hydrogen ions are translocated across the cytoplasmic membrane), and thus conserves the redox energy in a proton gradient.</text>
</comment>
<feature type="transmembrane region" description="Helical" evidence="2">
    <location>
        <begin position="29"/>
        <end position="51"/>
    </location>
</feature>
<gene>
    <name evidence="3" type="ORF">FEN17_11675</name>
</gene>
<evidence type="ECO:0000313" key="4">
    <source>
        <dbReference type="Proteomes" id="UP000306402"/>
    </source>
</evidence>
<sequence>MEAAAFYGFSALAIFAAFFILFSKNLIHAAFALFLTFLGVAALFVLAGADFLGVSQIMIYVGGILVLLIFGIMLTQKITKNDNSSKHNRIEVLIRREVWGFLVGAGLFVVMLRIIVTSDFRMKGDVMTNKSTIKTIGVELMTSHLLPFEIAGVLLLVALIGAAYLAMNRNPTS</sequence>
<dbReference type="InterPro" id="IPR042106">
    <property type="entry name" value="Nuo/plastoQ_OxRdtase_6_NuoJ"/>
</dbReference>
<evidence type="ECO:0000256" key="1">
    <source>
        <dbReference type="ARBA" id="ARBA00005698"/>
    </source>
</evidence>
<keyword evidence="2" id="KW-1133">Transmembrane helix</keyword>
<accession>A0A5R9KVI5</accession>
<keyword evidence="4" id="KW-1185">Reference proteome</keyword>
<dbReference type="GO" id="GO:0048038">
    <property type="term" value="F:quinone binding"/>
    <property type="evidence" value="ECO:0007669"/>
    <property type="project" value="UniProtKB-UniRule"/>
</dbReference>
<name>A0A5R9KVI5_9BACT</name>
<dbReference type="Proteomes" id="UP000306402">
    <property type="component" value="Unassembled WGS sequence"/>
</dbReference>
<dbReference type="OrthoDB" id="981464at2"/>
<comment type="catalytic activity">
    <reaction evidence="2">
        <text>a quinone + NADH + 5 H(+)(in) = a quinol + NAD(+) + 4 H(+)(out)</text>
        <dbReference type="Rhea" id="RHEA:57888"/>
        <dbReference type="ChEBI" id="CHEBI:15378"/>
        <dbReference type="ChEBI" id="CHEBI:24646"/>
        <dbReference type="ChEBI" id="CHEBI:57540"/>
        <dbReference type="ChEBI" id="CHEBI:57945"/>
        <dbReference type="ChEBI" id="CHEBI:132124"/>
    </reaction>
</comment>
<dbReference type="EC" id="7.1.1.-" evidence="2"/>
<keyword evidence="2" id="KW-1003">Cell membrane</keyword>
<protein>
    <recommendedName>
        <fullName evidence="2">NADH-quinone oxidoreductase subunit J</fullName>
        <ecNumber evidence="2">7.1.1.-</ecNumber>
    </recommendedName>
</protein>
<feature type="transmembrane region" description="Helical" evidence="2">
    <location>
        <begin position="57"/>
        <end position="76"/>
    </location>
</feature>
<dbReference type="EMBL" id="VCEJ01000004">
    <property type="protein sequence ID" value="TLV00160.1"/>
    <property type="molecule type" value="Genomic_DNA"/>
</dbReference>
<evidence type="ECO:0000256" key="2">
    <source>
        <dbReference type="RuleBase" id="RU004429"/>
    </source>
</evidence>
<dbReference type="GO" id="GO:0008137">
    <property type="term" value="F:NADH dehydrogenase (ubiquinone) activity"/>
    <property type="evidence" value="ECO:0007669"/>
    <property type="project" value="UniProtKB-UniRule"/>
</dbReference>
<dbReference type="RefSeq" id="WP_138365540.1">
    <property type="nucleotide sequence ID" value="NZ_VCEJ01000004.1"/>
</dbReference>
<organism evidence="3 4">
    <name type="scientific">Dyadobacter luticola</name>
    <dbReference type="NCBI Taxonomy" id="1979387"/>
    <lineage>
        <taxon>Bacteria</taxon>
        <taxon>Pseudomonadati</taxon>
        <taxon>Bacteroidota</taxon>
        <taxon>Cytophagia</taxon>
        <taxon>Cytophagales</taxon>
        <taxon>Spirosomataceae</taxon>
        <taxon>Dyadobacter</taxon>
    </lineage>
</organism>
<keyword evidence="2" id="KW-0472">Membrane</keyword>
<dbReference type="Pfam" id="PF00499">
    <property type="entry name" value="Oxidored_q3"/>
    <property type="match status" value="1"/>
</dbReference>
<proteinExistence type="inferred from homology"/>